<reference evidence="2 3" key="1">
    <citation type="submission" date="2015-09" db="EMBL/GenBank/DDBJ databases">
        <title>Draft genome of the parasitic nematode Teladorsagia circumcincta isolate WARC Sus (inbred).</title>
        <authorList>
            <person name="Mitreva M."/>
        </authorList>
    </citation>
    <scope>NUCLEOTIDE SEQUENCE [LARGE SCALE GENOMIC DNA]</scope>
    <source>
        <strain evidence="2 3">S</strain>
    </source>
</reference>
<gene>
    <name evidence="2" type="ORF">TELCIR_14973</name>
</gene>
<evidence type="ECO:0000313" key="3">
    <source>
        <dbReference type="Proteomes" id="UP000230423"/>
    </source>
</evidence>
<dbReference type="OrthoDB" id="5874817at2759"/>
<dbReference type="Proteomes" id="UP000230423">
    <property type="component" value="Unassembled WGS sequence"/>
</dbReference>
<evidence type="ECO:0000256" key="1">
    <source>
        <dbReference type="SAM" id="MobiDB-lite"/>
    </source>
</evidence>
<feature type="compositionally biased region" description="Low complexity" evidence="1">
    <location>
        <begin position="155"/>
        <end position="167"/>
    </location>
</feature>
<feature type="compositionally biased region" description="Polar residues" evidence="1">
    <location>
        <begin position="84"/>
        <end position="133"/>
    </location>
</feature>
<sequence length="167" mass="18433">MYSYRRTGSDSVGRVEREPVAYKPSYKALRETTTASATSPSRSSRASSYDPFAAGATRAPMSSPFRNAPDRTTSSSYTRPSYSGMSTSYTDYSAPTRTYSNRYGSTEQLNYKSPYNNVSTSNYSGTVPRSNANFPRAGSVGISMRESPSRTYRDYTPTSSYTNTTSR</sequence>
<evidence type="ECO:0000313" key="2">
    <source>
        <dbReference type="EMBL" id="PIO63426.1"/>
    </source>
</evidence>
<dbReference type="AlphaFoldDB" id="A0A2G9TZG8"/>
<feature type="compositionally biased region" description="Low complexity" evidence="1">
    <location>
        <begin position="71"/>
        <end position="83"/>
    </location>
</feature>
<dbReference type="EMBL" id="KZ350920">
    <property type="protein sequence ID" value="PIO63426.1"/>
    <property type="molecule type" value="Genomic_DNA"/>
</dbReference>
<keyword evidence="3" id="KW-1185">Reference proteome</keyword>
<proteinExistence type="predicted"/>
<protein>
    <submittedName>
        <fullName evidence="2">Uncharacterized protein</fullName>
    </submittedName>
</protein>
<organism evidence="2 3">
    <name type="scientific">Teladorsagia circumcincta</name>
    <name type="common">Brown stomach worm</name>
    <name type="synonym">Ostertagia circumcincta</name>
    <dbReference type="NCBI Taxonomy" id="45464"/>
    <lineage>
        <taxon>Eukaryota</taxon>
        <taxon>Metazoa</taxon>
        <taxon>Ecdysozoa</taxon>
        <taxon>Nematoda</taxon>
        <taxon>Chromadorea</taxon>
        <taxon>Rhabditida</taxon>
        <taxon>Rhabditina</taxon>
        <taxon>Rhabditomorpha</taxon>
        <taxon>Strongyloidea</taxon>
        <taxon>Trichostrongylidae</taxon>
        <taxon>Teladorsagia</taxon>
    </lineage>
</organism>
<feature type="region of interest" description="Disordered" evidence="1">
    <location>
        <begin position="1"/>
        <end position="167"/>
    </location>
</feature>
<accession>A0A2G9TZG8</accession>
<feature type="compositionally biased region" description="Low complexity" evidence="1">
    <location>
        <begin position="32"/>
        <end position="48"/>
    </location>
</feature>
<name>A0A2G9TZG8_TELCI</name>